<evidence type="ECO:0000313" key="2">
    <source>
        <dbReference type="EMBL" id="SDB92733.1"/>
    </source>
</evidence>
<gene>
    <name evidence="2" type="ORF">SAMN05421737_103254</name>
</gene>
<dbReference type="Gene3D" id="2.60.40.2850">
    <property type="match status" value="1"/>
</dbReference>
<sequence>MRNLLSKSLFSVALAATLFVPVSEASANGVTGGFVDLTDVKPLSNDEITPFWIDEKVGGGTWKYRSGLTDWGMRKYAESKYDHPSKTHGASAKVGGRTANSSCAAAGKTAHAKQVGNRFDYGQTRVTWNTSCRL</sequence>
<dbReference type="STRING" id="1464122.SAMN05421737_103254"/>
<accession>A0A1G6HEZ7</accession>
<dbReference type="EMBL" id="FMYM01000003">
    <property type="protein sequence ID" value="SDB92733.1"/>
    <property type="molecule type" value="Genomic_DNA"/>
</dbReference>
<dbReference type="Proteomes" id="UP000242662">
    <property type="component" value="Unassembled WGS sequence"/>
</dbReference>
<name>A0A1G6HEZ7_9BACI</name>
<dbReference type="AlphaFoldDB" id="A0A1G6HEZ7"/>
<dbReference type="InterPro" id="IPR006540">
    <property type="entry name" value="Lactococcin_972"/>
</dbReference>
<dbReference type="RefSeq" id="WP_090775094.1">
    <property type="nucleotide sequence ID" value="NZ_FMYM01000003.1"/>
</dbReference>
<keyword evidence="1" id="KW-0732">Signal</keyword>
<dbReference type="OrthoDB" id="2990163at2"/>
<evidence type="ECO:0000256" key="1">
    <source>
        <dbReference type="SAM" id="SignalP"/>
    </source>
</evidence>
<organism evidence="2 3">
    <name type="scientific">Shouchella lonarensis</name>
    <dbReference type="NCBI Taxonomy" id="1464122"/>
    <lineage>
        <taxon>Bacteria</taxon>
        <taxon>Bacillati</taxon>
        <taxon>Bacillota</taxon>
        <taxon>Bacilli</taxon>
        <taxon>Bacillales</taxon>
        <taxon>Bacillaceae</taxon>
        <taxon>Shouchella</taxon>
    </lineage>
</organism>
<keyword evidence="3" id="KW-1185">Reference proteome</keyword>
<proteinExistence type="predicted"/>
<reference evidence="3" key="1">
    <citation type="submission" date="2016-09" db="EMBL/GenBank/DDBJ databases">
        <authorList>
            <person name="Varghese N."/>
            <person name="Submissions S."/>
        </authorList>
    </citation>
    <scope>NUCLEOTIDE SEQUENCE [LARGE SCALE GENOMIC DNA]</scope>
    <source>
        <strain evidence="3">25nlg</strain>
    </source>
</reference>
<evidence type="ECO:0000313" key="3">
    <source>
        <dbReference type="Proteomes" id="UP000242662"/>
    </source>
</evidence>
<feature type="signal peptide" evidence="1">
    <location>
        <begin position="1"/>
        <end position="27"/>
    </location>
</feature>
<feature type="chain" id="PRO_5017469359" evidence="1">
    <location>
        <begin position="28"/>
        <end position="134"/>
    </location>
</feature>
<dbReference type="Pfam" id="PF09683">
    <property type="entry name" value="Lactococcin_972"/>
    <property type="match status" value="1"/>
</dbReference>
<protein>
    <submittedName>
        <fullName evidence="2">Bacteriocin (Lactococcin_972)</fullName>
    </submittedName>
</protein>